<dbReference type="PATRIC" id="fig|1648404.4.peg.2543"/>
<protein>
    <recommendedName>
        <fullName evidence="4">Bacterial dipeptidyl-peptidase SH3 domain-containing protein</fullName>
    </recommendedName>
</protein>
<accession>A0A0H4VZM5</accession>
<reference evidence="3" key="2">
    <citation type="submission" date="2015-04" db="EMBL/GenBank/DDBJ databases">
        <title>The complete genome sequence of Erythrobacter sp. s21-N3.</title>
        <authorList>
            <person name="Zhuang L."/>
            <person name="Liu Y."/>
            <person name="Shao Z."/>
        </authorList>
    </citation>
    <scope>NUCLEOTIDE SEQUENCE [LARGE SCALE GENOMIC DNA]</scope>
    <source>
        <strain evidence="3">s21-N3</strain>
    </source>
</reference>
<dbReference type="STRING" id="1648404.CP97_12215"/>
<evidence type="ECO:0008006" key="4">
    <source>
        <dbReference type="Google" id="ProtNLM"/>
    </source>
</evidence>
<dbReference type="RefSeq" id="WP_063612433.1">
    <property type="nucleotide sequence ID" value="NZ_CP011310.1"/>
</dbReference>
<reference evidence="2 3" key="1">
    <citation type="journal article" date="2015" name="Int. J. Syst. Evol. Microbiol.">
        <title>Erythrobacter atlanticus sp. nov., a bacterium from ocean sediment able to degrade polycyclic aromatic hydrocarbons.</title>
        <authorList>
            <person name="Zhuang L."/>
            <person name="Liu Y."/>
            <person name="Wang L."/>
            <person name="Wang W."/>
            <person name="Shao Z."/>
        </authorList>
    </citation>
    <scope>NUCLEOTIDE SEQUENCE [LARGE SCALE GENOMIC DNA]</scope>
    <source>
        <strain evidence="3">s21-N3</strain>
    </source>
</reference>
<evidence type="ECO:0000313" key="3">
    <source>
        <dbReference type="Proteomes" id="UP000059113"/>
    </source>
</evidence>
<evidence type="ECO:0000256" key="1">
    <source>
        <dbReference type="SAM" id="MobiDB-lite"/>
    </source>
</evidence>
<evidence type="ECO:0000313" key="2">
    <source>
        <dbReference type="EMBL" id="AKQ42633.1"/>
    </source>
</evidence>
<proteinExistence type="predicted"/>
<dbReference type="KEGG" id="ery:CP97_12215"/>
<dbReference type="AlphaFoldDB" id="A0A0H4VZM5"/>
<dbReference type="Proteomes" id="UP000059113">
    <property type="component" value="Chromosome"/>
</dbReference>
<organism evidence="2 3">
    <name type="scientific">Aurantiacibacter atlanticus</name>
    <dbReference type="NCBI Taxonomy" id="1648404"/>
    <lineage>
        <taxon>Bacteria</taxon>
        <taxon>Pseudomonadati</taxon>
        <taxon>Pseudomonadota</taxon>
        <taxon>Alphaproteobacteria</taxon>
        <taxon>Sphingomonadales</taxon>
        <taxon>Erythrobacteraceae</taxon>
        <taxon>Aurantiacibacter</taxon>
    </lineage>
</organism>
<name>A0A0H4VZM5_9SPHN</name>
<feature type="region of interest" description="Disordered" evidence="1">
    <location>
        <begin position="1"/>
        <end position="29"/>
    </location>
</feature>
<sequence length="118" mass="12577">MNKGDAPLSESHAQGPYVLRGKAARPDPRKVPLRGDLAHIALAGKHFVPHYSVPQPRSVMPGGAPLLAEPADGGEELCVLLEGDSFEVLSIEGDWAWGCLSINGPVGYIRGDRLELVD</sequence>
<gene>
    <name evidence="2" type="ORF">CP97_12215</name>
</gene>
<dbReference type="EMBL" id="CP011310">
    <property type="protein sequence ID" value="AKQ42633.1"/>
    <property type="molecule type" value="Genomic_DNA"/>
</dbReference>
<keyword evidence="3" id="KW-1185">Reference proteome</keyword>